<keyword evidence="1" id="KW-0805">Transcription regulation</keyword>
<dbReference type="GO" id="GO:0003677">
    <property type="term" value="F:DNA binding"/>
    <property type="evidence" value="ECO:0007669"/>
    <property type="project" value="UniProtKB-KW"/>
</dbReference>
<dbReference type="SMART" id="SM00422">
    <property type="entry name" value="HTH_MERR"/>
    <property type="match status" value="1"/>
</dbReference>
<dbReference type="InterPro" id="IPR000551">
    <property type="entry name" value="MerR-type_HTH_dom"/>
</dbReference>
<dbReference type="Gene3D" id="1.10.490.50">
    <property type="entry name" value="Antibiotic binding domain of TipA-like multidrug resistance regulators"/>
    <property type="match status" value="1"/>
</dbReference>
<evidence type="ECO:0000256" key="1">
    <source>
        <dbReference type="ARBA" id="ARBA00023015"/>
    </source>
</evidence>
<reference evidence="6 7" key="1">
    <citation type="submission" date="2015-06" db="EMBL/GenBank/DDBJ databases">
        <title>Draft genome sequence of the purine-degrading Clostridium cylindrosporum HC-1 (DSM 605).</title>
        <authorList>
            <person name="Poehlein A."/>
            <person name="Schiel-Bengelsdorf B."/>
            <person name="Bengelsdorf F."/>
            <person name="Daniel R."/>
            <person name="Duerre P."/>
        </authorList>
    </citation>
    <scope>NUCLEOTIDE SEQUENCE [LARGE SCALE GENOMIC DNA]</scope>
    <source>
        <strain evidence="6 7">DSM 605</strain>
    </source>
</reference>
<dbReference type="GO" id="GO:0003700">
    <property type="term" value="F:DNA-binding transcription factor activity"/>
    <property type="evidence" value="ECO:0007669"/>
    <property type="project" value="InterPro"/>
</dbReference>
<dbReference type="SUPFAM" id="SSF46955">
    <property type="entry name" value="Putative DNA-binding domain"/>
    <property type="match status" value="1"/>
</dbReference>
<keyword evidence="7" id="KW-1185">Reference proteome</keyword>
<evidence type="ECO:0000313" key="6">
    <source>
        <dbReference type="EMBL" id="KMT21973.1"/>
    </source>
</evidence>
<comment type="caution">
    <text evidence="6">The sequence shown here is derived from an EMBL/GenBank/DDBJ whole genome shotgun (WGS) entry which is preliminary data.</text>
</comment>
<keyword evidence="4" id="KW-0804">Transcription</keyword>
<sequence>MEYTIKTLAQMAGISSRTLRYYDEIGLLKPSRINSSGYRIYGQREVDLLQQILFYKSIEMKLEEIQHIISHPNFDINKSLMEHHQRLIDKRNELDKLILTVEKTLAYNKGEIIMSDKEKFQGFKKEKLAENEEMYGNEIREKYGRETVEASNKKFMNMSEGDFENMKEIENQMFKSLSEVVKTSDLDSQAAKDVYEKHKAWLSFSWENYSKEAHIGLAEMYVADERFAKYYNDRLELEVVTVLRDIIVKYAK</sequence>
<evidence type="ECO:0000259" key="5">
    <source>
        <dbReference type="PROSITE" id="PS50937"/>
    </source>
</evidence>
<dbReference type="AlphaFoldDB" id="A0A0J8DCI9"/>
<dbReference type="InterPro" id="IPR012925">
    <property type="entry name" value="TipAS_dom"/>
</dbReference>
<gene>
    <name evidence="6" type="primary">mta</name>
    <name evidence="6" type="ORF">CLCY_3c02440</name>
</gene>
<dbReference type="STRING" id="1121307.CLCY_3c02440"/>
<dbReference type="PROSITE" id="PS50937">
    <property type="entry name" value="HTH_MERR_2"/>
    <property type="match status" value="1"/>
</dbReference>
<evidence type="ECO:0000256" key="4">
    <source>
        <dbReference type="ARBA" id="ARBA00023163"/>
    </source>
</evidence>
<keyword evidence="2" id="KW-0238">DNA-binding</keyword>
<dbReference type="OrthoDB" id="9814833at2"/>
<evidence type="ECO:0000256" key="2">
    <source>
        <dbReference type="ARBA" id="ARBA00023125"/>
    </source>
</evidence>
<evidence type="ECO:0000313" key="7">
    <source>
        <dbReference type="Proteomes" id="UP000036756"/>
    </source>
</evidence>
<name>A0A0J8DCI9_CLOCY</name>
<dbReference type="PATRIC" id="fig|1121307.3.peg.1597"/>
<dbReference type="PANTHER" id="PTHR30204:SF90">
    <property type="entry name" value="HTH-TYPE TRANSCRIPTIONAL ACTIVATOR MTA"/>
    <property type="match status" value="1"/>
</dbReference>
<dbReference type="Pfam" id="PF13411">
    <property type="entry name" value="MerR_1"/>
    <property type="match status" value="1"/>
</dbReference>
<dbReference type="Proteomes" id="UP000036756">
    <property type="component" value="Unassembled WGS sequence"/>
</dbReference>
<dbReference type="EMBL" id="LFVU01000026">
    <property type="protein sequence ID" value="KMT21973.1"/>
    <property type="molecule type" value="Genomic_DNA"/>
</dbReference>
<dbReference type="SUPFAM" id="SSF89082">
    <property type="entry name" value="Antibiotic binding domain of TipA-like multidrug resistance regulators"/>
    <property type="match status" value="1"/>
</dbReference>
<dbReference type="InterPro" id="IPR009061">
    <property type="entry name" value="DNA-bd_dom_put_sf"/>
</dbReference>
<organism evidence="6 7">
    <name type="scientific">Clostridium cylindrosporum DSM 605</name>
    <dbReference type="NCBI Taxonomy" id="1121307"/>
    <lineage>
        <taxon>Bacteria</taxon>
        <taxon>Bacillati</taxon>
        <taxon>Bacillota</taxon>
        <taxon>Clostridia</taxon>
        <taxon>Eubacteriales</taxon>
        <taxon>Clostridiaceae</taxon>
        <taxon>Clostridium</taxon>
    </lineage>
</organism>
<dbReference type="RefSeq" id="WP_048570612.1">
    <property type="nucleotide sequence ID" value="NZ_LFVU01000026.1"/>
</dbReference>
<dbReference type="Pfam" id="PF07739">
    <property type="entry name" value="TipAS"/>
    <property type="match status" value="1"/>
</dbReference>
<proteinExistence type="predicted"/>
<accession>A0A0J8DCI9</accession>
<dbReference type="CDD" id="cd01106">
    <property type="entry name" value="HTH_TipAL-Mta"/>
    <property type="match status" value="1"/>
</dbReference>
<protein>
    <submittedName>
        <fullName evidence="6">HTH-type transcriptional activator Mta</fullName>
    </submittedName>
</protein>
<dbReference type="PANTHER" id="PTHR30204">
    <property type="entry name" value="REDOX-CYCLING DRUG-SENSING TRANSCRIPTIONAL ACTIVATOR SOXR"/>
    <property type="match status" value="1"/>
</dbReference>
<dbReference type="InterPro" id="IPR036244">
    <property type="entry name" value="TipA-like_antibiotic-bd"/>
</dbReference>
<dbReference type="Gene3D" id="1.10.1660.10">
    <property type="match status" value="1"/>
</dbReference>
<evidence type="ECO:0000256" key="3">
    <source>
        <dbReference type="ARBA" id="ARBA00023159"/>
    </source>
</evidence>
<dbReference type="InterPro" id="IPR047057">
    <property type="entry name" value="MerR_fam"/>
</dbReference>
<keyword evidence="3" id="KW-0010">Activator</keyword>
<feature type="domain" description="HTH merR-type" evidence="5">
    <location>
        <begin position="1"/>
        <end position="71"/>
    </location>
</feature>